<dbReference type="InterPro" id="IPR028098">
    <property type="entry name" value="Glyco_trans_4-like_N"/>
</dbReference>
<dbReference type="Proteomes" id="UP001139474">
    <property type="component" value="Unassembled WGS sequence"/>
</dbReference>
<sequence>MTLSPEESDSLKSDFVGKGIQVRTLNLSRLAGLFFSAKALKKIIADEKPDIIHTQGVRSDSLAVKVSSTTPCIATVRNFPQLDLPMTYGSFKGKLLELAQLKALREMSAVCGVSKAVTQNLIQYYGLKNVTCVLNGVDTERYNPVSSAVKKEFRERLDLPVSDYQFVSTGHLSGRKNPARLIKAFKEAFGESEEVSLVLVGGGELESECKLLAKDLNIHFTGRVTNVSDYLAASDCFVSASLAEGMPNAALEAMASGLPVILSDIPPHKEIFELNSNVGYQFRLNELDELALKLKNMTSNNRNSYTAALSNIIDSELSADVMASRYMSLYQSTLKA</sequence>
<evidence type="ECO:0000256" key="1">
    <source>
        <dbReference type="ARBA" id="ARBA00022679"/>
    </source>
</evidence>
<keyword evidence="5" id="KW-1185">Reference proteome</keyword>
<dbReference type="EMBL" id="JAMZDE010000003">
    <property type="protein sequence ID" value="MCP1338545.1"/>
    <property type="molecule type" value="Genomic_DNA"/>
</dbReference>
<feature type="domain" description="Glycosyl transferase family 1" evidence="2">
    <location>
        <begin position="150"/>
        <end position="301"/>
    </location>
</feature>
<dbReference type="CDD" id="cd03801">
    <property type="entry name" value="GT4_PimA-like"/>
    <property type="match status" value="1"/>
</dbReference>
<dbReference type="SUPFAM" id="SSF53756">
    <property type="entry name" value="UDP-Glycosyltransferase/glycogen phosphorylase"/>
    <property type="match status" value="1"/>
</dbReference>
<dbReference type="GO" id="GO:0009103">
    <property type="term" value="P:lipopolysaccharide biosynthetic process"/>
    <property type="evidence" value="ECO:0007669"/>
    <property type="project" value="TreeGrafter"/>
</dbReference>
<name>A0A9X2FVS3_9GAMM</name>
<gene>
    <name evidence="4" type="ORF">NJR55_02975</name>
</gene>
<accession>A0A9X2FVS3</accession>
<evidence type="ECO:0000313" key="5">
    <source>
        <dbReference type="Proteomes" id="UP001139474"/>
    </source>
</evidence>
<dbReference type="PANTHER" id="PTHR46401">
    <property type="entry name" value="GLYCOSYLTRANSFERASE WBBK-RELATED"/>
    <property type="match status" value="1"/>
</dbReference>
<comment type="caution">
    <text evidence="4">The sequence shown here is derived from an EMBL/GenBank/DDBJ whole genome shotgun (WGS) entry which is preliminary data.</text>
</comment>
<dbReference type="Gene3D" id="3.40.50.2000">
    <property type="entry name" value="Glycogen Phosphorylase B"/>
    <property type="match status" value="2"/>
</dbReference>
<dbReference type="Pfam" id="PF13439">
    <property type="entry name" value="Glyco_transf_4"/>
    <property type="match status" value="1"/>
</dbReference>
<protein>
    <submittedName>
        <fullName evidence="4">Glycosyltransferase family 4 protein</fullName>
    </submittedName>
</protein>
<dbReference type="InterPro" id="IPR001296">
    <property type="entry name" value="Glyco_trans_1"/>
</dbReference>
<evidence type="ECO:0000259" key="3">
    <source>
        <dbReference type="Pfam" id="PF13439"/>
    </source>
</evidence>
<dbReference type="Pfam" id="PF00534">
    <property type="entry name" value="Glycos_transf_1"/>
    <property type="match status" value="1"/>
</dbReference>
<evidence type="ECO:0000313" key="4">
    <source>
        <dbReference type="EMBL" id="MCP1338545.1"/>
    </source>
</evidence>
<evidence type="ECO:0000259" key="2">
    <source>
        <dbReference type="Pfam" id="PF00534"/>
    </source>
</evidence>
<feature type="domain" description="Glycosyltransferase subfamily 4-like N-terminal" evidence="3">
    <location>
        <begin position="15"/>
        <end position="141"/>
    </location>
</feature>
<proteinExistence type="predicted"/>
<dbReference type="PANTHER" id="PTHR46401:SF2">
    <property type="entry name" value="GLYCOSYLTRANSFERASE WBBK-RELATED"/>
    <property type="match status" value="1"/>
</dbReference>
<keyword evidence="1" id="KW-0808">Transferase</keyword>
<reference evidence="4" key="1">
    <citation type="submission" date="2022-06" db="EMBL/GenBank/DDBJ databases">
        <title>Idiomarina rhizosphaerae M1R2S28.</title>
        <authorList>
            <person name="Sun J.-Q."/>
            <person name="Li L.-F."/>
        </authorList>
    </citation>
    <scope>NUCLEOTIDE SEQUENCE</scope>
    <source>
        <strain evidence="4">M1R2S28</strain>
    </source>
</reference>
<dbReference type="GO" id="GO:0016757">
    <property type="term" value="F:glycosyltransferase activity"/>
    <property type="evidence" value="ECO:0007669"/>
    <property type="project" value="InterPro"/>
</dbReference>
<dbReference type="AlphaFoldDB" id="A0A9X2FVS3"/>
<organism evidence="4 5">
    <name type="scientific">Idiomarina rhizosphaerae</name>
    <dbReference type="NCBI Taxonomy" id="2961572"/>
    <lineage>
        <taxon>Bacteria</taxon>
        <taxon>Pseudomonadati</taxon>
        <taxon>Pseudomonadota</taxon>
        <taxon>Gammaproteobacteria</taxon>
        <taxon>Alteromonadales</taxon>
        <taxon>Idiomarinaceae</taxon>
        <taxon>Idiomarina</taxon>
    </lineage>
</organism>